<dbReference type="InterPro" id="IPR022384">
    <property type="entry name" value="FormiminoTrfase_cat_dom_sf"/>
</dbReference>
<keyword evidence="6" id="KW-0369">Histidine metabolism</keyword>
<dbReference type="PANTHER" id="PTHR12234:SF8">
    <property type="entry name" value="FORMIMINOTRANSFERASE-CYCLODEAMINASE"/>
    <property type="match status" value="1"/>
</dbReference>
<evidence type="ECO:0000259" key="9">
    <source>
        <dbReference type="SMART" id="SM01222"/>
    </source>
</evidence>
<dbReference type="InterPro" id="IPR037064">
    <property type="entry name" value="Formiminotransferase_N_sf"/>
</dbReference>
<evidence type="ECO:0000256" key="5">
    <source>
        <dbReference type="ARBA" id="ARBA00022679"/>
    </source>
</evidence>
<dbReference type="NCBIfam" id="TIGR02024">
    <property type="entry name" value="FtcD"/>
    <property type="match status" value="1"/>
</dbReference>
<dbReference type="GO" id="GO:0030409">
    <property type="term" value="F:glutamate formimidoyltransferase activity"/>
    <property type="evidence" value="ECO:0007669"/>
    <property type="project" value="UniProtKB-EC"/>
</dbReference>
<dbReference type="SUPFAM" id="SSF55116">
    <property type="entry name" value="Formiminotransferase domain of formiminotransferase-cyclodeaminase"/>
    <property type="match status" value="2"/>
</dbReference>
<keyword evidence="4" id="KW-0963">Cytoplasm</keyword>
<keyword evidence="7" id="KW-0290">Folate-binding</keyword>
<dbReference type="Gene3D" id="3.30.990.10">
    <property type="entry name" value="Formiminotransferase, N-terminal subdomain"/>
    <property type="match status" value="1"/>
</dbReference>
<dbReference type="PANTHER" id="PTHR12234">
    <property type="entry name" value="FORMIMINOTRANSFERASE-CYCLODEAMINASE"/>
    <property type="match status" value="1"/>
</dbReference>
<keyword evidence="11" id="KW-1185">Reference proteome</keyword>
<accession>A0ABZ2YDZ4</accession>
<comment type="subcellular location">
    <subcellularLocation>
        <location evidence="1">Cytoplasm</location>
    </subcellularLocation>
</comment>
<evidence type="ECO:0000259" key="8">
    <source>
        <dbReference type="SMART" id="SM01221"/>
    </source>
</evidence>
<evidence type="ECO:0000256" key="4">
    <source>
        <dbReference type="ARBA" id="ARBA00022490"/>
    </source>
</evidence>
<evidence type="ECO:0000256" key="6">
    <source>
        <dbReference type="ARBA" id="ARBA00022808"/>
    </source>
</evidence>
<reference evidence="10 11" key="1">
    <citation type="submission" date="2023-03" db="EMBL/GenBank/DDBJ databases">
        <title>Novel Species.</title>
        <authorList>
            <person name="Ma S."/>
        </authorList>
    </citation>
    <scope>NUCLEOTIDE SEQUENCE [LARGE SCALE GENOMIC DNA]</scope>
    <source>
        <strain evidence="10 11">B11</strain>
    </source>
</reference>
<evidence type="ECO:0000256" key="2">
    <source>
        <dbReference type="ARBA" id="ARBA00005082"/>
    </source>
</evidence>
<proteinExistence type="predicted"/>
<keyword evidence="5 10" id="KW-0808">Transferase</keyword>
<dbReference type="Proteomes" id="UP001461341">
    <property type="component" value="Chromosome"/>
</dbReference>
<comment type="pathway">
    <text evidence="2">Amino-acid degradation; L-histidine degradation into L-glutamate; L-glutamate from N-formimidoyl-L-glutamate (transferase route): step 1/1.</text>
</comment>
<gene>
    <name evidence="10" type="primary">ftcD</name>
    <name evidence="10" type="ORF">QBE54_03370</name>
</gene>
<evidence type="ECO:0000313" key="10">
    <source>
        <dbReference type="EMBL" id="WZL77220.1"/>
    </source>
</evidence>
<evidence type="ECO:0000313" key="11">
    <source>
        <dbReference type="Proteomes" id="UP001461341"/>
    </source>
</evidence>
<dbReference type="InterPro" id="IPR013802">
    <property type="entry name" value="Formiminotransferase_C"/>
</dbReference>
<dbReference type="SMART" id="SM01221">
    <property type="entry name" value="FTCD"/>
    <property type="match status" value="1"/>
</dbReference>
<protein>
    <recommendedName>
        <fullName evidence="3">glutamate formimidoyltransferase</fullName>
        <ecNumber evidence="3">2.1.2.5</ecNumber>
    </recommendedName>
</protein>
<dbReference type="InterPro" id="IPR012886">
    <property type="entry name" value="Formiminotransferase_N"/>
</dbReference>
<dbReference type="EC" id="2.1.2.5" evidence="3"/>
<evidence type="ECO:0000256" key="3">
    <source>
        <dbReference type="ARBA" id="ARBA00012252"/>
    </source>
</evidence>
<dbReference type="InterPro" id="IPR051623">
    <property type="entry name" value="FTCD"/>
</dbReference>
<dbReference type="RefSeq" id="WP_369019383.1">
    <property type="nucleotide sequence ID" value="NZ_CP121689.1"/>
</dbReference>
<dbReference type="Pfam" id="PF07837">
    <property type="entry name" value="FTCD_N"/>
    <property type="match status" value="1"/>
</dbReference>
<feature type="domain" description="Formiminotransferase C-terminal subdomain" evidence="8">
    <location>
        <begin position="178"/>
        <end position="292"/>
    </location>
</feature>
<dbReference type="Gene3D" id="3.30.70.670">
    <property type="entry name" value="Formiminotransferase, C-terminal subdomain"/>
    <property type="match status" value="1"/>
</dbReference>
<dbReference type="Pfam" id="PF02971">
    <property type="entry name" value="FTCD"/>
    <property type="match status" value="1"/>
</dbReference>
<sequence>MIQSAVNVSTSSEDVVRKMVSNITCVEGIKLADYSFDVDHNRSVFTLLGEGKALQRAILKIYEIAFCHINIKKHRGEHPRLGAVDVVPFTPWKGSTMQECCFLAWELGKKVFERFEVPVYFYGEAARVPWHKDLSFLRRGGWERLEKAIKEDPRLLPDIGSPRLHPTMGATVIGARGPLVAFNVNLDCKEINVARAIASRIRKEMGGLGFVKAIGVNLRSRGMVQVSCNILDYRKNPIYQVFEMIQLEAQKYGVSVKETEIIGLVPLEAIVGTFSYYLKQPTFSMQQVLENHLT</sequence>
<dbReference type="InterPro" id="IPR037070">
    <property type="entry name" value="Formiminotransferase_C_sf"/>
</dbReference>
<feature type="domain" description="Formiminotransferase N-terminal subdomain" evidence="9">
    <location>
        <begin position="1"/>
        <end position="177"/>
    </location>
</feature>
<dbReference type="SMART" id="SM01222">
    <property type="entry name" value="FTCD_N"/>
    <property type="match status" value="1"/>
</dbReference>
<evidence type="ECO:0000256" key="7">
    <source>
        <dbReference type="ARBA" id="ARBA00022954"/>
    </source>
</evidence>
<dbReference type="InterPro" id="IPR004227">
    <property type="entry name" value="Formiminotransferase_cat"/>
</dbReference>
<name>A0ABZ2YDZ4_9BACT</name>
<dbReference type="EMBL" id="CP121689">
    <property type="protein sequence ID" value="WZL77220.1"/>
    <property type="molecule type" value="Genomic_DNA"/>
</dbReference>
<evidence type="ECO:0000256" key="1">
    <source>
        <dbReference type="ARBA" id="ARBA00004496"/>
    </source>
</evidence>
<organism evidence="10 11">
    <name type="scientific">Thermatribacter velox</name>
    <dbReference type="NCBI Taxonomy" id="3039681"/>
    <lineage>
        <taxon>Bacteria</taxon>
        <taxon>Pseudomonadati</taxon>
        <taxon>Atribacterota</taxon>
        <taxon>Atribacteria</taxon>
        <taxon>Atribacterales</taxon>
        <taxon>Thermatribacteraceae</taxon>
        <taxon>Thermatribacter</taxon>
    </lineage>
</organism>